<dbReference type="EMBL" id="CM020620">
    <property type="protein sequence ID" value="KAK1868420.1"/>
    <property type="molecule type" value="Genomic_DNA"/>
</dbReference>
<dbReference type="Proteomes" id="UP000798662">
    <property type="component" value="Chromosome 3"/>
</dbReference>
<keyword evidence="2" id="KW-1185">Reference proteome</keyword>
<accession>A0ACC3CE99</accession>
<reference evidence="1" key="1">
    <citation type="submission" date="2019-11" db="EMBL/GenBank/DDBJ databases">
        <title>Nori genome reveals adaptations in red seaweeds to the harsh intertidal environment.</title>
        <authorList>
            <person name="Wang D."/>
            <person name="Mao Y."/>
        </authorList>
    </citation>
    <scope>NUCLEOTIDE SEQUENCE</scope>
    <source>
        <tissue evidence="1">Gametophyte</tissue>
    </source>
</reference>
<organism evidence="1 2">
    <name type="scientific">Pyropia yezoensis</name>
    <name type="common">Susabi-nori</name>
    <name type="synonym">Porphyra yezoensis</name>
    <dbReference type="NCBI Taxonomy" id="2788"/>
    <lineage>
        <taxon>Eukaryota</taxon>
        <taxon>Rhodophyta</taxon>
        <taxon>Bangiophyceae</taxon>
        <taxon>Bangiales</taxon>
        <taxon>Bangiaceae</taxon>
        <taxon>Pyropia</taxon>
    </lineage>
</organism>
<gene>
    <name evidence="1" type="ORF">I4F81_010909</name>
</gene>
<name>A0ACC3CE99_PYRYE</name>
<evidence type="ECO:0000313" key="1">
    <source>
        <dbReference type="EMBL" id="KAK1868420.1"/>
    </source>
</evidence>
<proteinExistence type="predicted"/>
<protein>
    <submittedName>
        <fullName evidence="1">Uncharacterized protein</fullName>
    </submittedName>
</protein>
<sequence length="720" mass="75422">MPRSPAEALARCGRCTVLAPLVPLVDLSSSGTTCTTAGASCVASSEVTMAIRRVSQLVSHLPSSQDVSGGGDADTGAARTLAGMPTAPAPLPSSPTSPAASAPSSGPYAPRRSTTPRALPSKSGLAPPPRRTSGAVPALRPMPPAVGAIARGKGPARPPRWVPAPRPGGPLRAPSPTAGASGGGTRAAATDAAPSRLLEVTPLVAGSQLSAPALPLTPLPSVTRHFSHRLETDRSPLSQGTTPVGMGTSGEARTTQTLPPGLVDKPRQDASLAIVTPPHQSRLQALTTQRVLAFEARKSEDVNLGADRSLTQAPAGRDAPKATKAIKKAPPKTRTKRTLALKMPTVPALKPAGAVPPPPKRKGTPKGRAAASGRGKKAAAVSGEPTAVPVLDEQTVVTASDLRRVLAEGIYPVSTQIATLSKQIGEVYDTVSRISTSLHTQGVGNERTAHAVVQLQGAVQGVYDGVVTRTKTEPAPLQSVLKSMANPVDEDDRFELATRNQVEVAEVRTVAKHMMLTEVITTTAGLHVMPSGARVLDICYQATEHVLGVDRAGAQEYMDSRRISINADGEAAEKRAPVSEKLNRIKGHLFEALQKVAMVAYFKSLGINVAALTPAEAETWLADARYAKSPAAKTATKAALKALFMRNGGESRVVQPTTVWEEEYINASMGHVALVAYWACTVFEKVVGVRKTCRSGNDDSSYDGWREQMIIVNSFLRRHT</sequence>
<comment type="caution">
    <text evidence="1">The sequence shown here is derived from an EMBL/GenBank/DDBJ whole genome shotgun (WGS) entry which is preliminary data.</text>
</comment>
<evidence type="ECO:0000313" key="2">
    <source>
        <dbReference type="Proteomes" id="UP000798662"/>
    </source>
</evidence>